<keyword evidence="2" id="KW-1185">Reference proteome</keyword>
<dbReference type="EMBL" id="PVTP01000005">
    <property type="protein sequence ID" value="PRY77785.1"/>
    <property type="molecule type" value="Genomic_DNA"/>
</dbReference>
<name>A0A2T0VZL6_9RHOB</name>
<evidence type="ECO:0008006" key="3">
    <source>
        <dbReference type="Google" id="ProtNLM"/>
    </source>
</evidence>
<evidence type="ECO:0000313" key="1">
    <source>
        <dbReference type="EMBL" id="PRY77785.1"/>
    </source>
</evidence>
<sequence length="381" mass="40984">MADDRRPVPDRRRLTHIEVLEITMSETQPTQPTSPDTSVSGGFIYENEHPQLPIPFTARVGDRRLEGNSISITQALVSGLMPPNGNMQKCPVALQFDFEGFSVNLFLEANVLKIGAPDSPEYSLQFCDPSGSHLAPLRYIMNSHLAGDLVTVGRFLGYTGPTQVKPKKPVEKPRLTQRIGRTVRQAGIIVLSLGLVAMAANIVRERVIFSYEPRPVVISQSGETLRATSAGQITYINEAAGVGDVVYSIGANSGDLLSVRMPCDCTMLPSPDFYEGATILAGAPLVKLIGPDAEIEANTQISFEGAARLLAGDSAELELSDGRVVPVTVSLAETAEGARANDYIAAQITISDETATQIAVGETARLRFRRQLLPNALNNAL</sequence>
<accession>A0A2T0VZL6</accession>
<comment type="caution">
    <text evidence="1">The sequence shown here is derived from an EMBL/GenBank/DDBJ whole genome shotgun (WGS) entry which is preliminary data.</text>
</comment>
<organism evidence="1 2">
    <name type="scientific">Yoonia maritima</name>
    <dbReference type="NCBI Taxonomy" id="1435347"/>
    <lineage>
        <taxon>Bacteria</taxon>
        <taxon>Pseudomonadati</taxon>
        <taxon>Pseudomonadota</taxon>
        <taxon>Alphaproteobacteria</taxon>
        <taxon>Rhodobacterales</taxon>
        <taxon>Paracoccaceae</taxon>
        <taxon>Yoonia</taxon>
    </lineage>
</organism>
<protein>
    <recommendedName>
        <fullName evidence="3">HlyD family secretion protein</fullName>
    </recommendedName>
</protein>
<gene>
    <name evidence="1" type="ORF">CLV80_105269</name>
</gene>
<evidence type="ECO:0000313" key="2">
    <source>
        <dbReference type="Proteomes" id="UP000238007"/>
    </source>
</evidence>
<dbReference type="AlphaFoldDB" id="A0A2T0VZL6"/>
<dbReference type="Proteomes" id="UP000238007">
    <property type="component" value="Unassembled WGS sequence"/>
</dbReference>
<proteinExistence type="predicted"/>
<reference evidence="1 2" key="1">
    <citation type="submission" date="2018-03" db="EMBL/GenBank/DDBJ databases">
        <title>Genomic Encyclopedia of Archaeal and Bacterial Type Strains, Phase II (KMG-II): from individual species to whole genera.</title>
        <authorList>
            <person name="Goeker M."/>
        </authorList>
    </citation>
    <scope>NUCLEOTIDE SEQUENCE [LARGE SCALE GENOMIC DNA]</scope>
    <source>
        <strain evidence="1 2">DSM 101533</strain>
    </source>
</reference>